<sequence>MSPSPYLSFIMSTSLRVSPSVHGYHFDTALRKKATANIFEGVDQDTLQRLFKKCGDKKAEDRARIIFCIDQDNEEKARALLALKQRTRDKIMQFLKLRRIPLKVI</sequence>
<evidence type="ECO:0000313" key="2">
    <source>
        <dbReference type="Ensembl" id="ENSLLEP00000018189.1"/>
    </source>
</evidence>
<dbReference type="GO" id="GO:0002264">
    <property type="term" value="P:endothelial cell activation involved in immune response"/>
    <property type="evidence" value="ECO:0007669"/>
    <property type="project" value="TreeGrafter"/>
</dbReference>
<feature type="domain" description="Arginine vasopressin-induced protein 1/transcriptional and immune response regulator" evidence="1">
    <location>
        <begin position="11"/>
        <end position="84"/>
    </location>
</feature>
<reference evidence="2" key="2">
    <citation type="submission" date="2025-09" db="UniProtKB">
        <authorList>
            <consortium name="Ensembl"/>
        </authorList>
    </citation>
    <scope>IDENTIFICATION</scope>
</reference>
<evidence type="ECO:0000313" key="3">
    <source>
        <dbReference type="Proteomes" id="UP000694569"/>
    </source>
</evidence>
<dbReference type="GO" id="GO:0045746">
    <property type="term" value="P:negative regulation of Notch signaling pathway"/>
    <property type="evidence" value="ECO:0007669"/>
    <property type="project" value="TreeGrafter"/>
</dbReference>
<dbReference type="Proteomes" id="UP000694569">
    <property type="component" value="Unplaced"/>
</dbReference>
<dbReference type="OrthoDB" id="8681175at2759"/>
<dbReference type="GO" id="GO:0005829">
    <property type="term" value="C:cytosol"/>
    <property type="evidence" value="ECO:0007669"/>
    <property type="project" value="TreeGrafter"/>
</dbReference>
<dbReference type="GO" id="GO:0005634">
    <property type="term" value="C:nucleus"/>
    <property type="evidence" value="ECO:0007669"/>
    <property type="project" value="TreeGrafter"/>
</dbReference>
<proteinExistence type="predicted"/>
<dbReference type="PANTHER" id="PTHR32358">
    <property type="entry name" value="TRANSCRIPTIONAL AND IMMUNE RESPONSE REGULATOR"/>
    <property type="match status" value="1"/>
</dbReference>
<dbReference type="InterPro" id="IPR039580">
    <property type="entry name" value="Tcim"/>
</dbReference>
<keyword evidence="3" id="KW-1185">Reference proteome</keyword>
<protein>
    <submittedName>
        <fullName evidence="2">Transcriptional and immune response regulator</fullName>
    </submittedName>
</protein>
<dbReference type="GO" id="GO:0005112">
    <property type="term" value="F:Notch binding"/>
    <property type="evidence" value="ECO:0007669"/>
    <property type="project" value="TreeGrafter"/>
</dbReference>
<name>A0A8C5PEE9_9ANUR</name>
<reference evidence="2" key="1">
    <citation type="submission" date="2025-08" db="UniProtKB">
        <authorList>
            <consortium name="Ensembl"/>
        </authorList>
    </citation>
    <scope>IDENTIFICATION</scope>
</reference>
<dbReference type="GeneTree" id="ENSGT00390000003458"/>
<dbReference type="PANTHER" id="PTHR32358:SF1">
    <property type="entry name" value="TRANSCRIPTIONAL AND IMMUNE RESPONSE REGULATOR"/>
    <property type="match status" value="1"/>
</dbReference>
<dbReference type="Ensembl" id="ENSLLET00000018908.1">
    <property type="protein sequence ID" value="ENSLLEP00000018189.1"/>
    <property type="gene ID" value="ENSLLEG00000011572.1"/>
</dbReference>
<dbReference type="AlphaFoldDB" id="A0A8C5PEE9"/>
<organism evidence="2 3">
    <name type="scientific">Leptobrachium leishanense</name>
    <name type="common">Leishan spiny toad</name>
    <dbReference type="NCBI Taxonomy" id="445787"/>
    <lineage>
        <taxon>Eukaryota</taxon>
        <taxon>Metazoa</taxon>
        <taxon>Chordata</taxon>
        <taxon>Craniata</taxon>
        <taxon>Vertebrata</taxon>
        <taxon>Euteleostomi</taxon>
        <taxon>Amphibia</taxon>
        <taxon>Batrachia</taxon>
        <taxon>Anura</taxon>
        <taxon>Pelobatoidea</taxon>
        <taxon>Megophryidae</taxon>
        <taxon>Leptobrachium</taxon>
    </lineage>
</organism>
<dbReference type="Pfam" id="PF15063">
    <property type="entry name" value="TC1"/>
    <property type="match status" value="1"/>
</dbReference>
<dbReference type="InterPro" id="IPR020282">
    <property type="entry name" value="Avpi1/C8orf4_dom"/>
</dbReference>
<accession>A0A8C5PEE9</accession>
<gene>
    <name evidence="2" type="primary">TCIM</name>
</gene>
<evidence type="ECO:0000259" key="1">
    <source>
        <dbReference type="Pfam" id="PF15063"/>
    </source>
</evidence>